<organism evidence="1 2">
    <name type="scientific">Brassica cretica</name>
    <name type="common">Mustard</name>
    <dbReference type="NCBI Taxonomy" id="69181"/>
    <lineage>
        <taxon>Eukaryota</taxon>
        <taxon>Viridiplantae</taxon>
        <taxon>Streptophyta</taxon>
        <taxon>Embryophyta</taxon>
        <taxon>Tracheophyta</taxon>
        <taxon>Spermatophyta</taxon>
        <taxon>Magnoliopsida</taxon>
        <taxon>eudicotyledons</taxon>
        <taxon>Gunneridae</taxon>
        <taxon>Pentapetalae</taxon>
        <taxon>rosids</taxon>
        <taxon>malvids</taxon>
        <taxon>Brassicales</taxon>
        <taxon>Brassicaceae</taxon>
        <taxon>Brassiceae</taxon>
        <taxon>Brassica</taxon>
    </lineage>
</organism>
<dbReference type="AlphaFoldDB" id="A0A8S9S6P9"/>
<dbReference type="Proteomes" id="UP000712600">
    <property type="component" value="Unassembled WGS sequence"/>
</dbReference>
<evidence type="ECO:0000313" key="2">
    <source>
        <dbReference type="Proteomes" id="UP000712600"/>
    </source>
</evidence>
<accession>A0A8S9S6P9</accession>
<reference evidence="1" key="1">
    <citation type="submission" date="2019-12" db="EMBL/GenBank/DDBJ databases">
        <title>Genome sequencing and annotation of Brassica cretica.</title>
        <authorList>
            <person name="Studholme D.J."/>
            <person name="Sarris P."/>
        </authorList>
    </citation>
    <scope>NUCLEOTIDE SEQUENCE</scope>
    <source>
        <strain evidence="1">PFS-109/04</strain>
        <tissue evidence="1">Leaf</tissue>
    </source>
</reference>
<name>A0A8S9S6P9_BRACR</name>
<proteinExistence type="predicted"/>
<sequence>MLYVCGLVSTDAQVEVLIVALSQMSIDEEELVSIDAARFSFRILSRANKERASIDAMARVSIDASSDKC</sequence>
<comment type="caution">
    <text evidence="1">The sequence shown here is derived from an EMBL/GenBank/DDBJ whole genome shotgun (WGS) entry which is preliminary data.</text>
</comment>
<evidence type="ECO:0000313" key="1">
    <source>
        <dbReference type="EMBL" id="KAF3588433.1"/>
    </source>
</evidence>
<protein>
    <submittedName>
        <fullName evidence="1">Uncharacterized protein</fullName>
    </submittedName>
</protein>
<dbReference type="EMBL" id="QGKX02000088">
    <property type="protein sequence ID" value="KAF3588433.1"/>
    <property type="molecule type" value="Genomic_DNA"/>
</dbReference>
<gene>
    <name evidence="1" type="ORF">F2Q69_00030349</name>
</gene>